<evidence type="ECO:0000313" key="3">
    <source>
        <dbReference type="Proteomes" id="UP000324233"/>
    </source>
</evidence>
<reference evidence="2 3" key="1">
    <citation type="submission" date="2019-08" db="EMBL/GenBank/DDBJ databases">
        <title>Deep-cultivation of Planctomycetes and their phenomic and genomic characterization uncovers novel biology.</title>
        <authorList>
            <person name="Wiegand S."/>
            <person name="Jogler M."/>
            <person name="Boedeker C."/>
            <person name="Pinto D."/>
            <person name="Vollmers J."/>
            <person name="Rivas-Marin E."/>
            <person name="Kohn T."/>
            <person name="Peeters S.H."/>
            <person name="Heuer A."/>
            <person name="Rast P."/>
            <person name="Oberbeckmann S."/>
            <person name="Bunk B."/>
            <person name="Jeske O."/>
            <person name="Meyerdierks A."/>
            <person name="Storesund J.E."/>
            <person name="Kallscheuer N."/>
            <person name="Luecker S."/>
            <person name="Lage O.M."/>
            <person name="Pohl T."/>
            <person name="Merkel B.J."/>
            <person name="Hornburger P."/>
            <person name="Mueller R.-W."/>
            <person name="Bruemmer F."/>
            <person name="Labrenz M."/>
            <person name="Spormann A.M."/>
            <person name="Op den Camp H."/>
            <person name="Overmann J."/>
            <person name="Amann R."/>
            <person name="Jetten M.S.M."/>
            <person name="Mascher T."/>
            <person name="Medema M.H."/>
            <person name="Devos D.P."/>
            <person name="Kaster A.-K."/>
            <person name="Ovreas L."/>
            <person name="Rohde M."/>
            <person name="Galperin M.Y."/>
            <person name="Jogler C."/>
        </authorList>
    </citation>
    <scope>NUCLEOTIDE SEQUENCE [LARGE SCALE GENOMIC DNA]</scope>
    <source>
        <strain evidence="2 3">OJF2</strain>
    </source>
</reference>
<gene>
    <name evidence="2" type="ORF">OJF2_24380</name>
</gene>
<dbReference type="Gene3D" id="3.30.750.24">
    <property type="entry name" value="STAS domain"/>
    <property type="match status" value="1"/>
</dbReference>
<evidence type="ECO:0000259" key="1">
    <source>
        <dbReference type="PROSITE" id="PS50801"/>
    </source>
</evidence>
<organism evidence="2 3">
    <name type="scientific">Aquisphaera giovannonii</name>
    <dbReference type="NCBI Taxonomy" id="406548"/>
    <lineage>
        <taxon>Bacteria</taxon>
        <taxon>Pseudomonadati</taxon>
        <taxon>Planctomycetota</taxon>
        <taxon>Planctomycetia</taxon>
        <taxon>Isosphaerales</taxon>
        <taxon>Isosphaeraceae</taxon>
        <taxon>Aquisphaera</taxon>
    </lineage>
</organism>
<dbReference type="SUPFAM" id="SSF52091">
    <property type="entry name" value="SpoIIaa-like"/>
    <property type="match status" value="1"/>
</dbReference>
<dbReference type="AlphaFoldDB" id="A0A5B9VZP9"/>
<dbReference type="RefSeq" id="WP_148593902.1">
    <property type="nucleotide sequence ID" value="NZ_CP042997.1"/>
</dbReference>
<protein>
    <recommendedName>
        <fullName evidence="1">STAS domain-containing protein</fullName>
    </recommendedName>
</protein>
<dbReference type="Proteomes" id="UP000324233">
    <property type="component" value="Chromosome"/>
</dbReference>
<dbReference type="PROSITE" id="PS50801">
    <property type="entry name" value="STAS"/>
    <property type="match status" value="1"/>
</dbReference>
<dbReference type="OrthoDB" id="283238at2"/>
<keyword evidence="3" id="KW-1185">Reference proteome</keyword>
<proteinExistence type="predicted"/>
<evidence type="ECO:0000313" key="2">
    <source>
        <dbReference type="EMBL" id="QEH33906.1"/>
    </source>
</evidence>
<sequence>MVLNVRLDGDLAVLSNFGRMMNDPRYVDAAADVRELLDRGVRNFVIELAGIRETGKSLLAILMTITRDVRKAGGEVVIAHPSREIEGHLAMMQMEDYWDVFPTVVDAAEFFGRPRLSRRKG</sequence>
<name>A0A5B9VZP9_9BACT</name>
<dbReference type="EMBL" id="CP042997">
    <property type="protein sequence ID" value="QEH33906.1"/>
    <property type="molecule type" value="Genomic_DNA"/>
</dbReference>
<dbReference type="KEGG" id="agv:OJF2_24380"/>
<dbReference type="InterPro" id="IPR002645">
    <property type="entry name" value="STAS_dom"/>
</dbReference>
<feature type="domain" description="STAS" evidence="1">
    <location>
        <begin position="1"/>
        <end position="111"/>
    </location>
</feature>
<dbReference type="Pfam" id="PF01740">
    <property type="entry name" value="STAS"/>
    <property type="match status" value="1"/>
</dbReference>
<accession>A0A5B9VZP9</accession>
<dbReference type="InterPro" id="IPR036513">
    <property type="entry name" value="STAS_dom_sf"/>
</dbReference>